<accession>A0ABW0F4K0</accession>
<sequence length="101" mass="10618">MTTFRKATTATLAALTLAATLMASGAEARPRWGYGYGHGHRGWGVGAGVVGAIAAGALIAGAARPAYGYGYYAAPVRSCDLVERLDRWGNVIGYRRVCGYY</sequence>
<gene>
    <name evidence="3" type="ORF">ACFPK2_09540</name>
</gene>
<keyword evidence="4" id="KW-1185">Reference proteome</keyword>
<proteinExistence type="predicted"/>
<dbReference type="Proteomes" id="UP001595976">
    <property type="component" value="Unassembled WGS sequence"/>
</dbReference>
<evidence type="ECO:0000313" key="4">
    <source>
        <dbReference type="Proteomes" id="UP001595976"/>
    </source>
</evidence>
<dbReference type="RefSeq" id="WP_158445903.1">
    <property type="nucleotide sequence ID" value="NZ_JAOAOS010000006.1"/>
</dbReference>
<name>A0ABW0F4K0_9HYPH</name>
<dbReference type="EMBL" id="JBHSLI010000003">
    <property type="protein sequence ID" value="MFC5293226.1"/>
    <property type="molecule type" value="Genomic_DNA"/>
</dbReference>
<evidence type="ECO:0000313" key="3">
    <source>
        <dbReference type="EMBL" id="MFC5293226.1"/>
    </source>
</evidence>
<keyword evidence="1" id="KW-1133">Transmembrane helix</keyword>
<keyword evidence="2" id="KW-0732">Signal</keyword>
<keyword evidence="1" id="KW-0472">Membrane</keyword>
<feature type="chain" id="PRO_5046280997" evidence="2">
    <location>
        <begin position="29"/>
        <end position="101"/>
    </location>
</feature>
<feature type="signal peptide" evidence="2">
    <location>
        <begin position="1"/>
        <end position="28"/>
    </location>
</feature>
<keyword evidence="1" id="KW-0812">Transmembrane</keyword>
<reference evidence="4" key="1">
    <citation type="journal article" date="2019" name="Int. J. Syst. Evol. Microbiol.">
        <title>The Global Catalogue of Microorganisms (GCM) 10K type strain sequencing project: providing services to taxonomists for standard genome sequencing and annotation.</title>
        <authorList>
            <consortium name="The Broad Institute Genomics Platform"/>
            <consortium name="The Broad Institute Genome Sequencing Center for Infectious Disease"/>
            <person name="Wu L."/>
            <person name="Ma J."/>
        </authorList>
    </citation>
    <scope>NUCLEOTIDE SEQUENCE [LARGE SCALE GENOMIC DNA]</scope>
    <source>
        <strain evidence="4">CGMCC 1.15643</strain>
    </source>
</reference>
<feature type="transmembrane region" description="Helical" evidence="1">
    <location>
        <begin position="44"/>
        <end position="63"/>
    </location>
</feature>
<evidence type="ECO:0000256" key="1">
    <source>
        <dbReference type="SAM" id="Phobius"/>
    </source>
</evidence>
<comment type="caution">
    <text evidence="3">The sequence shown here is derived from an EMBL/GenBank/DDBJ whole genome shotgun (WGS) entry which is preliminary data.</text>
</comment>
<evidence type="ECO:0000256" key="2">
    <source>
        <dbReference type="SAM" id="SignalP"/>
    </source>
</evidence>
<protein>
    <submittedName>
        <fullName evidence="3">Uncharacterized protein</fullName>
    </submittedName>
</protein>
<organism evidence="3 4">
    <name type="scientific">Bosea minatitlanensis</name>
    <dbReference type="NCBI Taxonomy" id="128782"/>
    <lineage>
        <taxon>Bacteria</taxon>
        <taxon>Pseudomonadati</taxon>
        <taxon>Pseudomonadota</taxon>
        <taxon>Alphaproteobacteria</taxon>
        <taxon>Hyphomicrobiales</taxon>
        <taxon>Boseaceae</taxon>
        <taxon>Bosea</taxon>
    </lineage>
</organism>